<evidence type="ECO:0000313" key="1">
    <source>
        <dbReference type="EMBL" id="MCW0400842.1"/>
    </source>
</evidence>
<evidence type="ECO:0008006" key="3">
    <source>
        <dbReference type="Google" id="ProtNLM"/>
    </source>
</evidence>
<dbReference type="RefSeq" id="WP_267082156.1">
    <property type="nucleotide sequence ID" value="NZ_CP099530.1"/>
</dbReference>
<sequence length="401" mass="43983">MNAKNKGNKGAVLEEVLRNYFLKSGFYVVRGVPFRLAEDDATDVDLWLYERPTGSSRRVQICDIKYKQRPKAVERILWTAGLARALTVDGAYIATTDKRPALQRLARHLDLHLIDGNDIQRIQDSQSLNDVFRLSDEQLLEKIRVVEASAMTRRLQDARSDILSALAEGFGDKSSVRSLEAFSNLADLAVKSRPDSEQACLAVRLAYLAASVLCVSLDYVSVQSALKPLEERRTMVMNAIRMGALASEEGKNSLHLALALIAKYSPGGHAAAQAVERSLKSDLDKIPAEVIADQATRLIKSDQLFAVAKEFEAACYSPDFIGFDGLGVSAKSMLGALLDYSDVDRAVFSRIRSLQNNIFASGDAELASNNSLASKGQPRLFVKDEDVVQYPDVGSPAKPDK</sequence>
<name>A0ABT3DZ91_9XANT</name>
<gene>
    <name evidence="1" type="ORF">NB700_003398</name>
</gene>
<comment type="caution">
    <text evidence="1">The sequence shown here is derived from an EMBL/GenBank/DDBJ whole genome shotgun (WGS) entry which is preliminary data.</text>
</comment>
<dbReference type="Proteomes" id="UP001320843">
    <property type="component" value="Unassembled WGS sequence"/>
</dbReference>
<accession>A0ABT3DZ91</accession>
<protein>
    <recommendedName>
        <fullName evidence="3">Restriction endonuclease type IV Mrr domain-containing protein</fullName>
    </recommendedName>
</protein>
<keyword evidence="2" id="KW-1185">Reference proteome</keyword>
<reference evidence="1 2" key="1">
    <citation type="submission" date="2022-06" db="EMBL/GenBank/DDBJ databases">
        <title>Dynamics of rice microbiomes reveals core vertical transmitted seed endophytes.</title>
        <authorList>
            <person name="Liao K."/>
            <person name="Zhang X."/>
        </authorList>
    </citation>
    <scope>NUCLEOTIDE SEQUENCE [LARGE SCALE GENOMIC DNA]</scope>
    <source>
        <strain evidence="1 2">YT10-10-1</strain>
    </source>
</reference>
<dbReference type="EMBL" id="JANFWR010000028">
    <property type="protein sequence ID" value="MCW0400842.1"/>
    <property type="molecule type" value="Genomic_DNA"/>
</dbReference>
<proteinExistence type="predicted"/>
<evidence type="ECO:0000313" key="2">
    <source>
        <dbReference type="Proteomes" id="UP001320843"/>
    </source>
</evidence>
<organism evidence="1 2">
    <name type="scientific">Xanthomonas sacchari</name>
    <dbReference type="NCBI Taxonomy" id="56458"/>
    <lineage>
        <taxon>Bacteria</taxon>
        <taxon>Pseudomonadati</taxon>
        <taxon>Pseudomonadota</taxon>
        <taxon>Gammaproteobacteria</taxon>
        <taxon>Lysobacterales</taxon>
        <taxon>Lysobacteraceae</taxon>
        <taxon>Xanthomonas</taxon>
    </lineage>
</organism>